<feature type="compositionally biased region" description="Basic and acidic residues" evidence="1">
    <location>
        <begin position="1031"/>
        <end position="1042"/>
    </location>
</feature>
<keyword evidence="4" id="KW-1185">Reference proteome</keyword>
<dbReference type="OrthoDB" id="2144998at2759"/>
<reference evidence="3" key="1">
    <citation type="submission" date="2022-07" db="EMBL/GenBank/DDBJ databases">
        <title>Phylogenomic reconstructions and comparative analyses of Kickxellomycotina fungi.</title>
        <authorList>
            <person name="Reynolds N.K."/>
            <person name="Stajich J.E."/>
            <person name="Barry K."/>
            <person name="Grigoriev I.V."/>
            <person name="Crous P."/>
            <person name="Smith M.E."/>
        </authorList>
    </citation>
    <scope>NUCLEOTIDE SEQUENCE</scope>
    <source>
        <strain evidence="3">RSA 1196</strain>
    </source>
</reference>
<dbReference type="Pfam" id="PF08639">
    <property type="entry name" value="Sld3_STD"/>
    <property type="match status" value="1"/>
</dbReference>
<feature type="compositionally biased region" description="Polar residues" evidence="1">
    <location>
        <begin position="954"/>
        <end position="963"/>
    </location>
</feature>
<evidence type="ECO:0000256" key="1">
    <source>
        <dbReference type="SAM" id="MobiDB-lite"/>
    </source>
</evidence>
<feature type="region of interest" description="Disordered" evidence="1">
    <location>
        <begin position="1088"/>
        <end position="1122"/>
    </location>
</feature>
<proteinExistence type="predicted"/>
<dbReference type="EMBL" id="JANBPY010000089">
    <property type="protein sequence ID" value="KAJ1969149.1"/>
    <property type="molecule type" value="Genomic_DNA"/>
</dbReference>
<evidence type="ECO:0000259" key="2">
    <source>
        <dbReference type="Pfam" id="PF08639"/>
    </source>
</evidence>
<evidence type="ECO:0000313" key="3">
    <source>
        <dbReference type="EMBL" id="KAJ1969149.1"/>
    </source>
</evidence>
<sequence>MSHSSPCASSGGPLQRPLRRSPPHLLFVIDEHWLSAAADLTNTYPSVEPSPTYAWVATTICRILYYFHAQVDGRLSWACRWVDLETGQGIYAGDERCTFELVNPSTIDAFLTSCQTRERQTRESTSLATRRGVTAGLQARSPLDSLRNLLTHIEGDYPWYSLTFSGFSPTRTGYSAANEARVDLPIPIKNYIYFIGGLPRSAAELVEWAEGVCSPTRMAECWVEAETSPVAGTKFTEPLVATPGGDALIQKVHQSLLGRGLWQNYLKKRIAINWINTANSIATFPGPQGLPVSPIYHTPLDRIHAEFTTLWEAFGGALVHWNQWSQLHTATTPTSKPWLAPLQRSFIYPKHGQNIAQGKSNNSQTPPGYRSPVIPVEVVYHHAAGTCLNKVDATPTIDTWSLGMTALESQSWAFTDNKALNAALQHFSQSSCHGCRMEVLYESPPKAQGAIRWAQLFSTLDVTRPYFALGFPGYTVARISPRFFHWASRFVNSKIFAIVHIFPTAQDAPQQLLPCLVGPCLGLLYGHESGQLLLRFFLTDITLPAAIASLHQIDHPEPLTPETNREISFNQPYHMPPFSWDMVTDHSEPFDDDAATFPLDQCVSHGINTENIAHLQLPETWSRFLATRCGDQGIGKQVSDDSSTHVDQSSIPDAPGPMDGGSVLTDKEKPMSQDTPQEPSESQVVLSPMNQNEFPRALQAEYEYILYYFQQPFDRILKSFSHLFEERNVNQLVELRKTAMCSVEAMLLSAEDVERKYRVELQGFTDALLEGLTRDPTVETPNPLVSGIQSLTSKDSPRAGHWTQILLHSAFSDSVPLPDVFGQNSPTEWNDILSLLPLGPDELTRLRQTFTTTLERYKLREFQFQMVFHLLYLRLYRVKARITKLQRASLPPNTSLDSDAIVALVGLDSEQTSADRKKAKQVSKRLALYVDKLCIWSMVGFHKDLFLNPTGNSTGALPESKTQGDPLAPQEPPSRGSSTSQADPAHFFMETYILPLFKTDLGDVLRPLRKQCGGVGLTSPLRRSQSSVAKRPADRSSRRNSRDFGLPALTKSASVRHFRVQPLCAQSGPAPLTRATGIRHSLSVSYLLGEEPGEGGSRSSSVTPPPRVPSDIPSENSGHNVATSCSLKSYARETTPECDRTLEYFVSPTRGSRRFSSRRLPDSTQSFSSIRRMARMFAGSSLTPVTAGEDSEPLSSRSLVASLSEAGDREMTASSDILEGSSPTPSEGSYRLRSRNRSTNDRDKAHPATPTDSRRQSGLHESLLNKRVVAIPHSAAGKRSLRSVNRRAIKLQCAKQSQLSCGTGSARARRRKRASSQSHRESLPDLPASPVPVVNRRTIGSRRRTVNVTGPVELNPEPLPSPLHPLGLEWTLAEYPYDPKDNKSMSSPAMAEPPQGTPLSVHRGYSSPGNPTESLADLRSPPSYHPETSLSPPESSWPVPEPSLHSLDHFVDVPRSVQPVQPASPHLYDSGGLHSEDSPSEMLDSPIGPEFSLLRNGPLVPSVVNVEMAPDDHSFGEEVLAPGAHLTNSLRKRNTMRRRTGFYL</sequence>
<feature type="compositionally biased region" description="Polar residues" evidence="1">
    <location>
        <begin position="672"/>
        <end position="683"/>
    </location>
</feature>
<feature type="domain" description="DNA replication regulator Sld3 C-terminal" evidence="2">
    <location>
        <begin position="850"/>
        <end position="1040"/>
    </location>
</feature>
<dbReference type="InterPro" id="IPR013948">
    <property type="entry name" value="DNA_replication_reg_Sld3_C"/>
</dbReference>
<organism evidence="3 4">
    <name type="scientific">Dispira parvispora</name>
    <dbReference type="NCBI Taxonomy" id="1520584"/>
    <lineage>
        <taxon>Eukaryota</taxon>
        <taxon>Fungi</taxon>
        <taxon>Fungi incertae sedis</taxon>
        <taxon>Zoopagomycota</taxon>
        <taxon>Kickxellomycotina</taxon>
        <taxon>Dimargaritomycetes</taxon>
        <taxon>Dimargaritales</taxon>
        <taxon>Dimargaritaceae</taxon>
        <taxon>Dispira</taxon>
    </lineage>
</organism>
<protein>
    <recommendedName>
        <fullName evidence="2">DNA replication regulator Sld3 C-terminal domain-containing protein</fullName>
    </recommendedName>
</protein>
<feature type="region of interest" description="Disordered" evidence="1">
    <location>
        <begin position="1014"/>
        <end position="1048"/>
    </location>
</feature>
<evidence type="ECO:0000313" key="4">
    <source>
        <dbReference type="Proteomes" id="UP001150925"/>
    </source>
</evidence>
<name>A0A9W8AV39_9FUNG</name>
<feature type="compositionally biased region" description="Polar residues" evidence="1">
    <location>
        <begin position="1113"/>
        <end position="1122"/>
    </location>
</feature>
<feature type="compositionally biased region" description="Low complexity" evidence="1">
    <location>
        <begin position="1429"/>
        <end position="1443"/>
    </location>
</feature>
<comment type="caution">
    <text evidence="3">The sequence shown here is derived from an EMBL/GenBank/DDBJ whole genome shotgun (WGS) entry which is preliminary data.</text>
</comment>
<dbReference type="Proteomes" id="UP001150925">
    <property type="component" value="Unassembled WGS sequence"/>
</dbReference>
<feature type="region of interest" description="Disordered" evidence="1">
    <location>
        <begin position="1299"/>
        <end position="1333"/>
    </location>
</feature>
<feature type="region of interest" description="Disordered" evidence="1">
    <location>
        <begin position="1203"/>
        <end position="1264"/>
    </location>
</feature>
<feature type="region of interest" description="Disordered" evidence="1">
    <location>
        <begin position="634"/>
        <end position="683"/>
    </location>
</feature>
<accession>A0A9W8AV39</accession>
<feature type="region of interest" description="Disordered" evidence="1">
    <location>
        <begin position="1457"/>
        <end position="1483"/>
    </location>
</feature>
<feature type="region of interest" description="Disordered" evidence="1">
    <location>
        <begin position="1379"/>
        <end position="1443"/>
    </location>
</feature>
<gene>
    <name evidence="3" type="ORF">IWQ62_000809</name>
</gene>
<dbReference type="Gene3D" id="1.20.58.2130">
    <property type="match status" value="1"/>
</dbReference>
<feature type="region of interest" description="Disordered" evidence="1">
    <location>
        <begin position="954"/>
        <end position="982"/>
    </location>
</feature>